<feature type="transmembrane region" description="Helical" evidence="7">
    <location>
        <begin position="103"/>
        <end position="121"/>
    </location>
</feature>
<dbReference type="InterPro" id="IPR017452">
    <property type="entry name" value="GPCR_Rhodpsn_7TM"/>
</dbReference>
<organism evidence="9 10">
    <name type="scientific">Actinia tenebrosa</name>
    <name type="common">Australian red waratah sea anemone</name>
    <dbReference type="NCBI Taxonomy" id="6105"/>
    <lineage>
        <taxon>Eukaryota</taxon>
        <taxon>Metazoa</taxon>
        <taxon>Cnidaria</taxon>
        <taxon>Anthozoa</taxon>
        <taxon>Hexacorallia</taxon>
        <taxon>Actiniaria</taxon>
        <taxon>Actiniidae</taxon>
        <taxon>Actinia</taxon>
    </lineage>
</organism>
<name>A0A6P8I9U4_ACTTE</name>
<evidence type="ECO:0000256" key="7">
    <source>
        <dbReference type="SAM" id="Phobius"/>
    </source>
</evidence>
<dbReference type="SUPFAM" id="SSF81321">
    <property type="entry name" value="Family A G protein-coupled receptor-like"/>
    <property type="match status" value="1"/>
</dbReference>
<evidence type="ECO:0000256" key="1">
    <source>
        <dbReference type="ARBA" id="ARBA00004651"/>
    </source>
</evidence>
<reference evidence="10" key="1">
    <citation type="submission" date="2025-08" db="UniProtKB">
        <authorList>
            <consortium name="RefSeq"/>
        </authorList>
    </citation>
    <scope>IDENTIFICATION</scope>
    <source>
        <tissue evidence="10">Tentacle</tissue>
    </source>
</reference>
<dbReference type="RefSeq" id="XP_031561415.1">
    <property type="nucleotide sequence ID" value="XM_031705555.1"/>
</dbReference>
<evidence type="ECO:0000259" key="8">
    <source>
        <dbReference type="PROSITE" id="PS50262"/>
    </source>
</evidence>
<sequence length="309" mass="34922">MELTETKNTTDHPHECSWVPPHDEIILYVFLNILFSCLAVCSNFVFMFAVFKTPNLQTVSNFFLCSLALADFSAGLFVNSLYSCIVLFGVSPSGLWLSKVEKFVWIQTLVCNTFSLALVSIDRYIAVLYPLKYYTIINERRCFFSIMSVWVLSIVLALPAPFISEKGVAVLWSIGGVISVVFPFIIISYCYFHIFGAVRRQATRVEPPPDSVVSQSGQIRSVTSAQRQQKAAVTTSIIVVFFIVLFSPNIVFAFLYALAEEGCDQAAVLRSWLWGVLVAYSGSFINPWIYGLRSKEFRNAFNQMFRCRN</sequence>
<dbReference type="AlphaFoldDB" id="A0A6P8I9U4"/>
<evidence type="ECO:0000256" key="6">
    <source>
        <dbReference type="RuleBase" id="RU000688"/>
    </source>
</evidence>
<dbReference type="PRINTS" id="PR00237">
    <property type="entry name" value="GPCRRHODOPSN"/>
</dbReference>
<dbReference type="PROSITE" id="PS50262">
    <property type="entry name" value="G_PROTEIN_RECEP_F1_2"/>
    <property type="match status" value="1"/>
</dbReference>
<comment type="similarity">
    <text evidence="6">Belongs to the G-protein coupled receptor 1 family.</text>
</comment>
<dbReference type="InParanoid" id="A0A6P8I9U4"/>
<dbReference type="Gene3D" id="1.20.1070.10">
    <property type="entry name" value="Rhodopsin 7-helix transmembrane proteins"/>
    <property type="match status" value="1"/>
</dbReference>
<dbReference type="PROSITE" id="PS00237">
    <property type="entry name" value="G_PROTEIN_RECEP_F1_1"/>
    <property type="match status" value="1"/>
</dbReference>
<dbReference type="Pfam" id="PF00001">
    <property type="entry name" value="7tm_1"/>
    <property type="match status" value="2"/>
</dbReference>
<dbReference type="OrthoDB" id="9709639at2759"/>
<dbReference type="GeneID" id="116297332"/>
<accession>A0A6P8I9U4</accession>
<keyword evidence="2" id="KW-1003">Cell membrane</keyword>
<dbReference type="Proteomes" id="UP000515163">
    <property type="component" value="Unplaced"/>
</dbReference>
<feature type="transmembrane region" description="Helical" evidence="7">
    <location>
        <begin position="62"/>
        <end position="91"/>
    </location>
</feature>
<keyword evidence="6" id="KW-0675">Receptor</keyword>
<dbReference type="CDD" id="cd00637">
    <property type="entry name" value="7tm_classA_rhodopsin-like"/>
    <property type="match status" value="1"/>
</dbReference>
<dbReference type="SMART" id="SM01381">
    <property type="entry name" value="7TM_GPCR_Srsx"/>
    <property type="match status" value="1"/>
</dbReference>
<feature type="transmembrane region" description="Helical" evidence="7">
    <location>
        <begin position="271"/>
        <end position="290"/>
    </location>
</feature>
<dbReference type="GO" id="GO:0004930">
    <property type="term" value="F:G protein-coupled receptor activity"/>
    <property type="evidence" value="ECO:0007669"/>
    <property type="project" value="UniProtKB-KW"/>
</dbReference>
<dbReference type="PANTHER" id="PTHR22750">
    <property type="entry name" value="G-PROTEIN COUPLED RECEPTOR"/>
    <property type="match status" value="1"/>
</dbReference>
<evidence type="ECO:0000256" key="3">
    <source>
        <dbReference type="ARBA" id="ARBA00022692"/>
    </source>
</evidence>
<evidence type="ECO:0000313" key="10">
    <source>
        <dbReference type="RefSeq" id="XP_031561415.1"/>
    </source>
</evidence>
<keyword evidence="3 6" id="KW-0812">Transmembrane</keyword>
<evidence type="ECO:0000256" key="5">
    <source>
        <dbReference type="ARBA" id="ARBA00023136"/>
    </source>
</evidence>
<protein>
    <submittedName>
        <fullName evidence="10">Adrenocorticotropic hormone receptor-like</fullName>
    </submittedName>
</protein>
<gene>
    <name evidence="10" type="primary">LOC116297332</name>
</gene>
<feature type="transmembrane region" description="Helical" evidence="7">
    <location>
        <begin position="237"/>
        <end position="259"/>
    </location>
</feature>
<dbReference type="FunCoup" id="A0A6P8I9U4">
    <property type="interactions" value="641"/>
</dbReference>
<proteinExistence type="inferred from homology"/>
<feature type="domain" description="G-protein coupled receptors family 1 profile" evidence="8">
    <location>
        <begin position="42"/>
        <end position="290"/>
    </location>
</feature>
<evidence type="ECO:0000256" key="4">
    <source>
        <dbReference type="ARBA" id="ARBA00022989"/>
    </source>
</evidence>
<keyword evidence="5 7" id="KW-0472">Membrane</keyword>
<dbReference type="InterPro" id="IPR000276">
    <property type="entry name" value="GPCR_Rhodpsn"/>
</dbReference>
<dbReference type="GO" id="GO:0005886">
    <property type="term" value="C:plasma membrane"/>
    <property type="evidence" value="ECO:0007669"/>
    <property type="project" value="UniProtKB-SubCell"/>
</dbReference>
<keyword evidence="4 7" id="KW-1133">Transmembrane helix</keyword>
<feature type="transmembrane region" description="Helical" evidence="7">
    <location>
        <begin position="169"/>
        <end position="192"/>
    </location>
</feature>
<keyword evidence="6" id="KW-0297">G-protein coupled receptor</keyword>
<feature type="transmembrane region" description="Helical" evidence="7">
    <location>
        <begin position="142"/>
        <end position="163"/>
    </location>
</feature>
<evidence type="ECO:0000256" key="2">
    <source>
        <dbReference type="ARBA" id="ARBA00022475"/>
    </source>
</evidence>
<keyword evidence="9" id="KW-1185">Reference proteome</keyword>
<comment type="subcellular location">
    <subcellularLocation>
        <location evidence="1">Cell membrane</location>
        <topology evidence="1">Multi-pass membrane protein</topology>
    </subcellularLocation>
</comment>
<dbReference type="KEGG" id="aten:116297332"/>
<feature type="transmembrane region" description="Helical" evidence="7">
    <location>
        <begin position="25"/>
        <end position="50"/>
    </location>
</feature>
<keyword evidence="6" id="KW-0807">Transducer</keyword>
<evidence type="ECO:0000313" key="9">
    <source>
        <dbReference type="Proteomes" id="UP000515163"/>
    </source>
</evidence>